<evidence type="ECO:0008006" key="3">
    <source>
        <dbReference type="Google" id="ProtNLM"/>
    </source>
</evidence>
<protein>
    <recommendedName>
        <fullName evidence="3">Lipocalin-like domain-containing protein</fullName>
    </recommendedName>
</protein>
<dbReference type="AlphaFoldDB" id="A0A4U1BXR5"/>
<dbReference type="EMBL" id="SWBO01000014">
    <property type="protein sequence ID" value="TKB97164.1"/>
    <property type="molecule type" value="Genomic_DNA"/>
</dbReference>
<gene>
    <name evidence="1" type="ORF">FA045_17420</name>
</gene>
<evidence type="ECO:0000313" key="1">
    <source>
        <dbReference type="EMBL" id="TKB97164.1"/>
    </source>
</evidence>
<proteinExistence type="predicted"/>
<reference evidence="1 2" key="1">
    <citation type="submission" date="2019-04" db="EMBL/GenBank/DDBJ databases">
        <title>Pedobacter sp. AR-2-6 sp. nov., isolated from Arctic soil.</title>
        <authorList>
            <person name="Dahal R.H."/>
            <person name="Kim D.-U."/>
        </authorList>
    </citation>
    <scope>NUCLEOTIDE SEQUENCE [LARGE SCALE GENOMIC DNA]</scope>
    <source>
        <strain evidence="1 2">AR-2-6</strain>
    </source>
</reference>
<dbReference type="RefSeq" id="WP_136878363.1">
    <property type="nucleotide sequence ID" value="NZ_SWBO01000014.1"/>
</dbReference>
<sequence length="281" mass="31001">MLIIQKTLSSFPLYLMLLCIVTCTETHIAQGQVKPKVTTKNVVILKSKVTQVKKNTAIVKKQTHNFAGSYAVTYQEKEIFITLSANADVVTGTFLMNGEQAKINGSVRNLICTGKIVEDQTGKAYNFKAERRGELLDFSFTVPEQNNQLVNLILNKVTTTITNTANTNKNPMLIGTWRNTEVLSSGSGEFYTSFATDYFVKLDANGVAAIWTGKSAGGSNGITIESAKPGSVQKMEWYTVGKILYLVNPITKQKAPVNFYAEANRMMLTSGSTKKVYHRVK</sequence>
<dbReference type="OrthoDB" id="770307at2"/>
<evidence type="ECO:0000313" key="2">
    <source>
        <dbReference type="Proteomes" id="UP000310477"/>
    </source>
</evidence>
<organism evidence="1 2">
    <name type="scientific">Pedobacter cryotolerans</name>
    <dbReference type="NCBI Taxonomy" id="2571270"/>
    <lineage>
        <taxon>Bacteria</taxon>
        <taxon>Pseudomonadati</taxon>
        <taxon>Bacteroidota</taxon>
        <taxon>Sphingobacteriia</taxon>
        <taxon>Sphingobacteriales</taxon>
        <taxon>Sphingobacteriaceae</taxon>
        <taxon>Pedobacter</taxon>
    </lineage>
</organism>
<comment type="caution">
    <text evidence="1">The sequence shown here is derived from an EMBL/GenBank/DDBJ whole genome shotgun (WGS) entry which is preliminary data.</text>
</comment>
<accession>A0A4U1BXR5</accession>
<keyword evidence="2" id="KW-1185">Reference proteome</keyword>
<dbReference type="Proteomes" id="UP000310477">
    <property type="component" value="Unassembled WGS sequence"/>
</dbReference>
<name>A0A4U1BXR5_9SPHI</name>